<keyword evidence="4" id="KW-1185">Reference proteome</keyword>
<dbReference type="InterPro" id="IPR025669">
    <property type="entry name" value="AAA_dom"/>
</dbReference>
<dbReference type="Gene3D" id="3.40.50.300">
    <property type="entry name" value="P-loop containing nucleotide triphosphate hydrolases"/>
    <property type="match status" value="1"/>
</dbReference>
<dbReference type="GO" id="GO:0005524">
    <property type="term" value="F:ATP binding"/>
    <property type="evidence" value="ECO:0007669"/>
    <property type="project" value="TreeGrafter"/>
</dbReference>
<feature type="region of interest" description="Disordered" evidence="1">
    <location>
        <begin position="267"/>
        <end position="290"/>
    </location>
</feature>
<accession>A0A917B6Z0</accession>
<dbReference type="EMBL" id="BMEL01000004">
    <property type="protein sequence ID" value="GGF28733.1"/>
    <property type="molecule type" value="Genomic_DNA"/>
</dbReference>
<evidence type="ECO:0000256" key="1">
    <source>
        <dbReference type="SAM" id="MobiDB-lite"/>
    </source>
</evidence>
<evidence type="ECO:0000259" key="2">
    <source>
        <dbReference type="Pfam" id="PF13614"/>
    </source>
</evidence>
<dbReference type="AlphaFoldDB" id="A0A917B6Z0"/>
<gene>
    <name evidence="3" type="ORF">GCM10010954_29770</name>
</gene>
<feature type="compositionally biased region" description="Basic and acidic residues" evidence="1">
    <location>
        <begin position="274"/>
        <end position="290"/>
    </location>
</feature>
<comment type="caution">
    <text evidence="3">The sequence shown here is derived from an EMBL/GenBank/DDBJ whole genome shotgun (WGS) entry which is preliminary data.</text>
</comment>
<dbReference type="GO" id="GO:0016887">
    <property type="term" value="F:ATP hydrolysis activity"/>
    <property type="evidence" value="ECO:0007669"/>
    <property type="project" value="TreeGrafter"/>
</dbReference>
<dbReference type="SUPFAM" id="SSF52540">
    <property type="entry name" value="P-loop containing nucleoside triphosphate hydrolases"/>
    <property type="match status" value="1"/>
</dbReference>
<organism evidence="3 4">
    <name type="scientific">Halobacillus andaensis</name>
    <dbReference type="NCBI Taxonomy" id="1176239"/>
    <lineage>
        <taxon>Bacteria</taxon>
        <taxon>Bacillati</taxon>
        <taxon>Bacillota</taxon>
        <taxon>Bacilli</taxon>
        <taxon>Bacillales</taxon>
        <taxon>Bacillaceae</taxon>
        <taxon>Halobacillus</taxon>
    </lineage>
</organism>
<dbReference type="PANTHER" id="PTHR43384:SF13">
    <property type="entry name" value="SLR0110 PROTEIN"/>
    <property type="match status" value="1"/>
</dbReference>
<dbReference type="GO" id="GO:0051782">
    <property type="term" value="P:negative regulation of cell division"/>
    <property type="evidence" value="ECO:0007669"/>
    <property type="project" value="TreeGrafter"/>
</dbReference>
<dbReference type="InterPro" id="IPR050625">
    <property type="entry name" value="ParA/MinD_ATPase"/>
</dbReference>
<dbReference type="GO" id="GO:0009898">
    <property type="term" value="C:cytoplasmic side of plasma membrane"/>
    <property type="evidence" value="ECO:0007669"/>
    <property type="project" value="TreeGrafter"/>
</dbReference>
<dbReference type="InterPro" id="IPR027417">
    <property type="entry name" value="P-loop_NTPase"/>
</dbReference>
<reference evidence="3" key="2">
    <citation type="submission" date="2020-09" db="EMBL/GenBank/DDBJ databases">
        <authorList>
            <person name="Sun Q."/>
            <person name="Zhou Y."/>
        </authorList>
    </citation>
    <scope>NUCLEOTIDE SEQUENCE</scope>
    <source>
        <strain evidence="3">CGMCC 1.12153</strain>
    </source>
</reference>
<reference evidence="3" key="1">
    <citation type="journal article" date="2014" name="Int. J. Syst. Evol. Microbiol.">
        <title>Complete genome sequence of Corynebacterium casei LMG S-19264T (=DSM 44701T), isolated from a smear-ripened cheese.</title>
        <authorList>
            <consortium name="US DOE Joint Genome Institute (JGI-PGF)"/>
            <person name="Walter F."/>
            <person name="Albersmeier A."/>
            <person name="Kalinowski J."/>
            <person name="Ruckert C."/>
        </authorList>
    </citation>
    <scope>NUCLEOTIDE SEQUENCE</scope>
    <source>
        <strain evidence="3">CGMCC 1.12153</strain>
    </source>
</reference>
<dbReference type="Pfam" id="PF13614">
    <property type="entry name" value="AAA_31"/>
    <property type="match status" value="1"/>
</dbReference>
<protein>
    <submittedName>
        <fullName evidence="3">Septum site-determining protein MinD</fullName>
    </submittedName>
</protein>
<dbReference type="Proteomes" id="UP000660110">
    <property type="component" value="Unassembled WGS sequence"/>
</dbReference>
<name>A0A917B6Z0_HALAA</name>
<feature type="domain" description="AAA" evidence="2">
    <location>
        <begin position="16"/>
        <end position="174"/>
    </location>
</feature>
<evidence type="ECO:0000313" key="4">
    <source>
        <dbReference type="Proteomes" id="UP000660110"/>
    </source>
</evidence>
<dbReference type="RefSeq" id="WP_188378317.1">
    <property type="nucleotide sequence ID" value="NZ_BMEL01000004.1"/>
</dbReference>
<dbReference type="PANTHER" id="PTHR43384">
    <property type="entry name" value="SEPTUM SITE-DETERMINING PROTEIN MIND HOMOLOG, CHLOROPLASTIC-RELATED"/>
    <property type="match status" value="1"/>
</dbReference>
<dbReference type="GO" id="GO:0005829">
    <property type="term" value="C:cytosol"/>
    <property type="evidence" value="ECO:0007669"/>
    <property type="project" value="TreeGrafter"/>
</dbReference>
<evidence type="ECO:0000313" key="3">
    <source>
        <dbReference type="EMBL" id="GGF28733.1"/>
    </source>
</evidence>
<proteinExistence type="predicted"/>
<sequence length="290" mass="32435">MTNDKHQTLETYPLHEVIAVCGAVGGAGRTSVTVNLAASLAKKKRRIRIVDGDLQFGDTALALDLQPSLTVKDIAEREDEKNVHDYWTVHESGIELLAAPHRPEHADLMTADRFGSLIESLQISSDILVVDAETGLTERSLQVMEKADRILLVTTPRMAALKHTRLMAETLQVLDLKHKVDLIVNQFTADSVMKAKEMTELTGVENVHFLPYDYKRMPKSLDVGIPLVESNPKLSFSIEIGKLAEELFPNLQNTREKQSAVNKMMNRLKGSRGNRHEFISKTSIKDSRRS</sequence>